<dbReference type="AlphaFoldDB" id="A0A8J3UCF2"/>
<organism evidence="1 2">
    <name type="scientific">Planotetraspora phitsanulokensis</name>
    <dbReference type="NCBI Taxonomy" id="575192"/>
    <lineage>
        <taxon>Bacteria</taxon>
        <taxon>Bacillati</taxon>
        <taxon>Actinomycetota</taxon>
        <taxon>Actinomycetes</taxon>
        <taxon>Streptosporangiales</taxon>
        <taxon>Streptosporangiaceae</taxon>
        <taxon>Planotetraspora</taxon>
    </lineage>
</organism>
<name>A0A8J3UCF2_9ACTN</name>
<evidence type="ECO:0000313" key="2">
    <source>
        <dbReference type="Proteomes" id="UP000622547"/>
    </source>
</evidence>
<gene>
    <name evidence="1" type="ORF">Pph01_79120</name>
</gene>
<accession>A0A8J3UCF2</accession>
<protein>
    <submittedName>
        <fullName evidence="1">Uncharacterized protein</fullName>
    </submittedName>
</protein>
<proteinExistence type="predicted"/>
<sequence length="346" mass="39096">MKIGYSFWGFLGPGIVDTPDGGRFWRRGIVDGLLSKGHSVVLLQQDRDLKEAGTRLPYQWATDLPPLDVLFCEWRWPLPGRNTTTCGEPGHTCDLHRQAELINHYTRELSTPTVLWDTDRQMPADDPLRAMPHVIVCDTAIWPNPPAPSLLTMVPDKLLDTASPEILAAIERPLDLTYVGNQYDRDEAFDTFFAPAAAHVPHRVAGKWTRTDPWPYVNFTGRAPFTEVEPIYRSGLATVLLMPDRYSSTANISQRFPEAVLAGCLPLTPTTLVNHDQITPAALHVDDGADVLDRVTWLRSIQGTREHVDLIAECLSRLDRFRHSRQLSELERYMTTLTRPLKEADR</sequence>
<evidence type="ECO:0000313" key="1">
    <source>
        <dbReference type="EMBL" id="GII42909.1"/>
    </source>
</evidence>
<dbReference type="Proteomes" id="UP000622547">
    <property type="component" value="Unassembled WGS sequence"/>
</dbReference>
<comment type="caution">
    <text evidence="1">The sequence shown here is derived from an EMBL/GenBank/DDBJ whole genome shotgun (WGS) entry which is preliminary data.</text>
</comment>
<dbReference type="RefSeq" id="WP_204078322.1">
    <property type="nucleotide sequence ID" value="NZ_BOOP01000048.1"/>
</dbReference>
<keyword evidence="2" id="KW-1185">Reference proteome</keyword>
<dbReference type="EMBL" id="BOOP01000048">
    <property type="protein sequence ID" value="GII42909.1"/>
    <property type="molecule type" value="Genomic_DNA"/>
</dbReference>
<reference evidence="1 2" key="1">
    <citation type="submission" date="2021-01" db="EMBL/GenBank/DDBJ databases">
        <title>Whole genome shotgun sequence of Planotetraspora phitsanulokensis NBRC 104273.</title>
        <authorList>
            <person name="Komaki H."/>
            <person name="Tamura T."/>
        </authorList>
    </citation>
    <scope>NUCLEOTIDE SEQUENCE [LARGE SCALE GENOMIC DNA]</scope>
    <source>
        <strain evidence="1 2">NBRC 104273</strain>
    </source>
</reference>